<evidence type="ECO:0000313" key="2">
    <source>
        <dbReference type="EMBL" id="PVI06380.1"/>
    </source>
</evidence>
<feature type="region of interest" description="Disordered" evidence="1">
    <location>
        <begin position="309"/>
        <end position="331"/>
    </location>
</feature>
<feature type="compositionally biased region" description="Polar residues" evidence="1">
    <location>
        <begin position="309"/>
        <end position="319"/>
    </location>
</feature>
<feature type="compositionally biased region" description="Acidic residues" evidence="1">
    <location>
        <begin position="232"/>
        <end position="247"/>
    </location>
</feature>
<feature type="compositionally biased region" description="Pro residues" evidence="1">
    <location>
        <begin position="179"/>
        <end position="188"/>
    </location>
</feature>
<feature type="region of interest" description="Disordered" evidence="1">
    <location>
        <begin position="228"/>
        <end position="249"/>
    </location>
</feature>
<gene>
    <name evidence="2" type="ORF">DM02DRAFT_724427</name>
</gene>
<feature type="compositionally biased region" description="Basic and acidic residues" evidence="1">
    <location>
        <begin position="126"/>
        <end position="135"/>
    </location>
</feature>
<keyword evidence="3" id="KW-1185">Reference proteome</keyword>
<dbReference type="OrthoDB" id="3933435at2759"/>
<accession>A0A2V1EAJ7</accession>
<protein>
    <submittedName>
        <fullName evidence="2">Uncharacterized protein</fullName>
    </submittedName>
</protein>
<dbReference type="EMBL" id="KZ805309">
    <property type="protein sequence ID" value="PVI06380.1"/>
    <property type="molecule type" value="Genomic_DNA"/>
</dbReference>
<organism evidence="2 3">
    <name type="scientific">Periconia macrospinosa</name>
    <dbReference type="NCBI Taxonomy" id="97972"/>
    <lineage>
        <taxon>Eukaryota</taxon>
        <taxon>Fungi</taxon>
        <taxon>Dikarya</taxon>
        <taxon>Ascomycota</taxon>
        <taxon>Pezizomycotina</taxon>
        <taxon>Dothideomycetes</taxon>
        <taxon>Pleosporomycetidae</taxon>
        <taxon>Pleosporales</taxon>
        <taxon>Massarineae</taxon>
        <taxon>Periconiaceae</taxon>
        <taxon>Periconia</taxon>
    </lineage>
</organism>
<feature type="compositionally biased region" description="Polar residues" evidence="1">
    <location>
        <begin position="155"/>
        <end position="172"/>
    </location>
</feature>
<reference evidence="2 3" key="1">
    <citation type="journal article" date="2018" name="Sci. Rep.">
        <title>Comparative genomics provides insights into the lifestyle and reveals functional heterogeneity of dark septate endophytic fungi.</title>
        <authorList>
            <person name="Knapp D.G."/>
            <person name="Nemeth J.B."/>
            <person name="Barry K."/>
            <person name="Hainaut M."/>
            <person name="Henrissat B."/>
            <person name="Johnson J."/>
            <person name="Kuo A."/>
            <person name="Lim J.H.P."/>
            <person name="Lipzen A."/>
            <person name="Nolan M."/>
            <person name="Ohm R.A."/>
            <person name="Tamas L."/>
            <person name="Grigoriev I.V."/>
            <person name="Spatafora J.W."/>
            <person name="Nagy L.G."/>
            <person name="Kovacs G.M."/>
        </authorList>
    </citation>
    <scope>NUCLEOTIDE SEQUENCE [LARGE SCALE GENOMIC DNA]</scope>
    <source>
        <strain evidence="2 3">DSE2036</strain>
    </source>
</reference>
<sequence length="393" mass="45212">MCKIIRYRYGCMHSIKSCVSRCGGHRVRPTKTIRNLDDSTLKVACCAEPYVTVRLQGDCSQCIQEKWISQEEAKISRAESFRNKLLAGKANPSTFDISIYTHINNLVATLRDGFSEAMWHRRSEYPSVHELDSTSKRQSQPRAAPTTDEVADLSKANSSIKHPSRKPSTLRYQVQPGDIPDPPPPDLPPTDEHGWIIFECDGEEEDYERSTDPFHPIIIDYDNIPPYASELEANDDTDAKEDKDGESDGAGVLEMCSEFMMYYPFNQHLGRGEEEIQSSSNCEHVSTNRDDHTEEMLMDKVVDEFWSTVNSPDDQSEQPNDPPLGQFDTPRLSKYDRRRLTNWTWYKWSHPKRYYANELLISRLELKSRVGARASGIWTLKDDVELEQIRFFL</sequence>
<evidence type="ECO:0000313" key="3">
    <source>
        <dbReference type="Proteomes" id="UP000244855"/>
    </source>
</evidence>
<feature type="region of interest" description="Disordered" evidence="1">
    <location>
        <begin position="126"/>
        <end position="192"/>
    </location>
</feature>
<evidence type="ECO:0000256" key="1">
    <source>
        <dbReference type="SAM" id="MobiDB-lite"/>
    </source>
</evidence>
<name>A0A2V1EAJ7_9PLEO</name>
<dbReference type="AlphaFoldDB" id="A0A2V1EAJ7"/>
<proteinExistence type="predicted"/>
<dbReference type="Proteomes" id="UP000244855">
    <property type="component" value="Unassembled WGS sequence"/>
</dbReference>